<dbReference type="GO" id="GO:0006357">
    <property type="term" value="P:regulation of transcription by RNA polymerase II"/>
    <property type="evidence" value="ECO:0000318"/>
    <property type="project" value="GO_Central"/>
</dbReference>
<dbReference type="FunFam" id="4.10.280.10:FF:000021">
    <property type="entry name" value="Transcription factor bHLH130 family"/>
    <property type="match status" value="1"/>
</dbReference>
<accession>K7ME64</accession>
<proteinExistence type="predicted"/>
<dbReference type="AlphaFoldDB" id="K7ME64"/>
<dbReference type="GO" id="GO:0005634">
    <property type="term" value="C:nucleus"/>
    <property type="evidence" value="ECO:0000318"/>
    <property type="project" value="GO_Central"/>
</dbReference>
<dbReference type="RefSeq" id="XP_006598252.2">
    <property type="nucleotide sequence ID" value="XM_006598189.3"/>
</dbReference>
<keyword evidence="5" id="KW-0539">Nucleus</keyword>
<dbReference type="EnsemblPlants" id="KRH13908">
    <property type="protein sequence ID" value="KRH13908"/>
    <property type="gene ID" value="GLYMA_15G271900"/>
</dbReference>
<name>K7ME64_SOYBN</name>
<organism evidence="8">
    <name type="scientific">Glycine max</name>
    <name type="common">Soybean</name>
    <name type="synonym">Glycine hispida</name>
    <dbReference type="NCBI Taxonomy" id="3847"/>
    <lineage>
        <taxon>Eukaryota</taxon>
        <taxon>Viridiplantae</taxon>
        <taxon>Streptophyta</taxon>
        <taxon>Embryophyta</taxon>
        <taxon>Tracheophyta</taxon>
        <taxon>Spermatophyta</taxon>
        <taxon>Magnoliopsida</taxon>
        <taxon>eudicotyledons</taxon>
        <taxon>Gunneridae</taxon>
        <taxon>Pentapetalae</taxon>
        <taxon>rosids</taxon>
        <taxon>fabids</taxon>
        <taxon>Fabales</taxon>
        <taxon>Fabaceae</taxon>
        <taxon>Papilionoideae</taxon>
        <taxon>50 kb inversion clade</taxon>
        <taxon>NPAAA clade</taxon>
        <taxon>indigoferoid/millettioid clade</taxon>
        <taxon>Phaseoleae</taxon>
        <taxon>Glycine</taxon>
        <taxon>Glycine subgen. Soja</taxon>
    </lineage>
</organism>
<dbReference type="PaxDb" id="3847-GLYMA15G42680.2"/>
<dbReference type="ExpressionAtlas" id="K7ME64">
    <property type="expression patterns" value="baseline and differential"/>
</dbReference>
<dbReference type="eggNOG" id="ENOG502R60A">
    <property type="taxonomic scope" value="Eukaryota"/>
</dbReference>
<dbReference type="InterPro" id="IPR011598">
    <property type="entry name" value="bHLH_dom"/>
</dbReference>
<dbReference type="GO" id="GO:0046983">
    <property type="term" value="F:protein dimerization activity"/>
    <property type="evidence" value="ECO:0007669"/>
    <property type="project" value="InterPro"/>
</dbReference>
<evidence type="ECO:0000256" key="1">
    <source>
        <dbReference type="ARBA" id="ARBA00004123"/>
    </source>
</evidence>
<dbReference type="GO" id="GO:0000981">
    <property type="term" value="F:DNA-binding transcription factor activity, RNA polymerase II-specific"/>
    <property type="evidence" value="ECO:0000318"/>
    <property type="project" value="GO_Central"/>
</dbReference>
<dbReference type="InterPro" id="IPR045239">
    <property type="entry name" value="bHLH95_bHLH"/>
</dbReference>
<dbReference type="Proteomes" id="UP000008827">
    <property type="component" value="Chromosome 15"/>
</dbReference>
<dbReference type="EMBL" id="CM000848">
    <property type="protein sequence ID" value="KRH13908.1"/>
    <property type="molecule type" value="Genomic_DNA"/>
</dbReference>
<feature type="domain" description="BHLH" evidence="7">
    <location>
        <begin position="378"/>
        <end position="428"/>
    </location>
</feature>
<dbReference type="SUPFAM" id="SSF47459">
    <property type="entry name" value="HLH, helix-loop-helix DNA-binding domain"/>
    <property type="match status" value="1"/>
</dbReference>
<dbReference type="InterPro" id="IPR036638">
    <property type="entry name" value="HLH_DNA-bd_sf"/>
</dbReference>
<sequence length="456" mass="50724">MPFVPFKVIAKMSVMYSPVLNYSDVEYQLWKNQDMDSSIGHPQQHCHQSNSGLLRYCSAPSSMLASLIDNTIHGCVNEEPFTSENQQQQQHYLPSTSSEMETMLSKMPPSNIGWSNSEPLQEFGGKPVKQEIGQSVPQGPPKQNGYSYGGSQLIYQSQQIQGLPNGSSIASISAFDGSFGAVNSMASEDSIQSKMGVRNCSNLFRQKSSPAGFFSIENDLAALREVGSFKDNDVSNGQATASTSGLHSSLTFSSRSSSCLKQMPPQIAENGNESLEENYDQSRNLVNDNGSSKCYIPSFTNEFWESSAFNAPKTENEDEIMFSTSNGLESQETDFSYQNHGLTHHLSLPSSSTKMSSIEMFLQIQGSVPYKIRAKRGFATHPRSIAERERRTRISERIKKLQDLFPRSEKPTSTADMLDLAVEHIKDLQQQVQILSDRKAKCKCTRNEKHYTRTCA</sequence>
<keyword evidence="6" id="KW-0175">Coiled coil</keyword>
<dbReference type="Gramene" id="KRH13908">
    <property type="protein sequence ID" value="KRH13908"/>
    <property type="gene ID" value="GLYMA_15G271900"/>
</dbReference>
<gene>
    <name evidence="9" type="primary">LOC100785696</name>
    <name evidence="8" type="ORF">GLYMA_15G271900</name>
</gene>
<dbReference type="CDD" id="cd11393">
    <property type="entry name" value="bHLH_AtbHLH_like"/>
    <property type="match status" value="1"/>
</dbReference>
<reference evidence="9" key="2">
    <citation type="submission" date="2018-02" db="UniProtKB">
        <authorList>
            <consortium name="EnsemblPlants"/>
        </authorList>
    </citation>
    <scope>IDENTIFICATION</scope>
    <source>
        <strain evidence="9">Williams 82</strain>
    </source>
</reference>
<evidence type="ECO:0000259" key="7">
    <source>
        <dbReference type="PROSITE" id="PS50888"/>
    </source>
</evidence>
<evidence type="ECO:0000256" key="5">
    <source>
        <dbReference type="ARBA" id="ARBA00023242"/>
    </source>
</evidence>
<evidence type="ECO:0000313" key="8">
    <source>
        <dbReference type="EMBL" id="KRH13908.1"/>
    </source>
</evidence>
<reference evidence="8" key="3">
    <citation type="submission" date="2018-07" db="EMBL/GenBank/DDBJ databases">
        <title>WGS assembly of Glycine max.</title>
        <authorList>
            <person name="Schmutz J."/>
            <person name="Cannon S."/>
            <person name="Schlueter J."/>
            <person name="Ma J."/>
            <person name="Mitros T."/>
            <person name="Nelson W."/>
            <person name="Hyten D."/>
            <person name="Song Q."/>
            <person name="Thelen J."/>
            <person name="Cheng J."/>
            <person name="Xu D."/>
            <person name="Hellsten U."/>
            <person name="May G."/>
            <person name="Yu Y."/>
            <person name="Sakurai T."/>
            <person name="Umezawa T."/>
            <person name="Bhattacharyya M."/>
            <person name="Sandhu D."/>
            <person name="Valliyodan B."/>
            <person name="Lindquist E."/>
            <person name="Peto M."/>
            <person name="Grant D."/>
            <person name="Shu S."/>
            <person name="Goodstein D."/>
            <person name="Barry K."/>
            <person name="Futrell-Griggs M."/>
            <person name="Abernathy B."/>
            <person name="Du J."/>
            <person name="Tian Z."/>
            <person name="Zhu L."/>
            <person name="Gill N."/>
            <person name="Joshi T."/>
            <person name="Libault M."/>
            <person name="Sethuraman A."/>
            <person name="Zhang X."/>
            <person name="Shinozaki K."/>
            <person name="Nguyen H."/>
            <person name="Wing R."/>
            <person name="Cregan P."/>
            <person name="Specht J."/>
            <person name="Grimwood J."/>
            <person name="Rokhsar D."/>
            <person name="Stacey G."/>
            <person name="Shoemaker R."/>
            <person name="Jackson S."/>
        </authorList>
    </citation>
    <scope>NUCLEOTIDE SEQUENCE</scope>
    <source>
        <tissue evidence="8">Callus</tissue>
    </source>
</reference>
<dbReference type="Pfam" id="PF00010">
    <property type="entry name" value="HLH"/>
    <property type="match status" value="1"/>
</dbReference>
<evidence type="ECO:0000256" key="6">
    <source>
        <dbReference type="SAM" id="Coils"/>
    </source>
</evidence>
<dbReference type="STRING" id="3847.K7ME64"/>
<dbReference type="InterPro" id="IPR045843">
    <property type="entry name" value="IND-like"/>
</dbReference>
<evidence type="ECO:0000256" key="3">
    <source>
        <dbReference type="ARBA" id="ARBA00023125"/>
    </source>
</evidence>
<dbReference type="Gene3D" id="4.10.280.10">
    <property type="entry name" value="Helix-loop-helix DNA-binding domain"/>
    <property type="match status" value="1"/>
</dbReference>
<evidence type="ECO:0000256" key="2">
    <source>
        <dbReference type="ARBA" id="ARBA00023015"/>
    </source>
</evidence>
<evidence type="ECO:0000313" key="9">
    <source>
        <dbReference type="EnsemblPlants" id="KRH13908"/>
    </source>
</evidence>
<dbReference type="SMR" id="K7ME64"/>
<dbReference type="KEGG" id="gmx:100785696"/>
<evidence type="ECO:0000256" key="4">
    <source>
        <dbReference type="ARBA" id="ARBA00023163"/>
    </source>
</evidence>
<feature type="coiled-coil region" evidence="6">
    <location>
        <begin position="418"/>
        <end position="445"/>
    </location>
</feature>
<keyword evidence="10" id="KW-1185">Reference proteome</keyword>
<dbReference type="SMART" id="SM00353">
    <property type="entry name" value="HLH"/>
    <property type="match status" value="1"/>
</dbReference>
<dbReference type="PANTHER" id="PTHR16223">
    <property type="entry name" value="TRANSCRIPTION FACTOR BHLH83-RELATED"/>
    <property type="match status" value="1"/>
</dbReference>
<comment type="subcellular location">
    <subcellularLocation>
        <location evidence="1">Nucleus</location>
    </subcellularLocation>
</comment>
<reference evidence="8 9" key="1">
    <citation type="journal article" date="2010" name="Nature">
        <title>Genome sequence of the palaeopolyploid soybean.</title>
        <authorList>
            <person name="Schmutz J."/>
            <person name="Cannon S.B."/>
            <person name="Schlueter J."/>
            <person name="Ma J."/>
            <person name="Mitros T."/>
            <person name="Nelson W."/>
            <person name="Hyten D.L."/>
            <person name="Song Q."/>
            <person name="Thelen J.J."/>
            <person name="Cheng J."/>
            <person name="Xu D."/>
            <person name="Hellsten U."/>
            <person name="May G.D."/>
            <person name="Yu Y."/>
            <person name="Sakurai T."/>
            <person name="Umezawa T."/>
            <person name="Bhattacharyya M.K."/>
            <person name="Sandhu D."/>
            <person name="Valliyodan B."/>
            <person name="Lindquist E."/>
            <person name="Peto M."/>
            <person name="Grant D."/>
            <person name="Shu S."/>
            <person name="Goodstein D."/>
            <person name="Barry K."/>
            <person name="Futrell-Griggs M."/>
            <person name="Abernathy B."/>
            <person name="Du J."/>
            <person name="Tian Z."/>
            <person name="Zhu L."/>
            <person name="Gill N."/>
            <person name="Joshi T."/>
            <person name="Libault M."/>
            <person name="Sethuraman A."/>
            <person name="Zhang X.-C."/>
            <person name="Shinozaki K."/>
            <person name="Nguyen H.T."/>
            <person name="Wing R.A."/>
            <person name="Cregan P."/>
            <person name="Specht J."/>
            <person name="Grimwood J."/>
            <person name="Rokhsar D."/>
            <person name="Stacey G."/>
            <person name="Shoemaker R.C."/>
            <person name="Jackson S.A."/>
        </authorList>
    </citation>
    <scope>NUCLEOTIDE SEQUENCE [LARGE SCALE GENOMIC DNA]</scope>
    <source>
        <strain evidence="9">cv. Williams 82</strain>
        <tissue evidence="8">Callus</tissue>
    </source>
</reference>
<dbReference type="OrthoDB" id="2019494at2759"/>
<dbReference type="PANTHER" id="PTHR16223:SF345">
    <property type="entry name" value="TRANSCRIPTION FACTOR BHLH130-LIKE"/>
    <property type="match status" value="1"/>
</dbReference>
<keyword evidence="4" id="KW-0804">Transcription</keyword>
<keyword evidence="3" id="KW-0238">DNA-binding</keyword>
<dbReference type="GeneID" id="100785696"/>
<dbReference type="PROSITE" id="PS50888">
    <property type="entry name" value="BHLH"/>
    <property type="match status" value="1"/>
</dbReference>
<protein>
    <recommendedName>
        <fullName evidence="7">BHLH domain-containing protein</fullName>
    </recommendedName>
</protein>
<evidence type="ECO:0000313" key="10">
    <source>
        <dbReference type="Proteomes" id="UP000008827"/>
    </source>
</evidence>
<keyword evidence="2" id="KW-0805">Transcription regulation</keyword>
<dbReference type="GO" id="GO:0000978">
    <property type="term" value="F:RNA polymerase II cis-regulatory region sequence-specific DNA binding"/>
    <property type="evidence" value="ECO:0000318"/>
    <property type="project" value="GO_Central"/>
</dbReference>